<reference evidence="3" key="1">
    <citation type="submission" date="2017-02" db="UniProtKB">
        <authorList>
            <consortium name="WormBaseParasite"/>
        </authorList>
    </citation>
    <scope>IDENTIFICATION</scope>
</reference>
<proteinExistence type="predicted"/>
<dbReference type="Proteomes" id="UP000276776">
    <property type="component" value="Unassembled WGS sequence"/>
</dbReference>
<gene>
    <name evidence="1" type="ORF">TCLT_LOCUS6889</name>
</gene>
<dbReference type="AlphaFoldDB" id="A0A0N5D207"/>
<accession>A0A0N5D207</accession>
<reference evidence="1 2" key="2">
    <citation type="submission" date="2018-11" db="EMBL/GenBank/DDBJ databases">
        <authorList>
            <consortium name="Pathogen Informatics"/>
        </authorList>
    </citation>
    <scope>NUCLEOTIDE SEQUENCE [LARGE SCALE GENOMIC DNA]</scope>
</reference>
<sequence length="200" mass="22683">MPREACHFCRRARIRHKTKKKNPIFWHLNRKLSRKNYRQIIERSIEKSAFASMHTSKNVCDGQNNMPDNSALKDLVNLINKDKEVEGVPFRDQSEIIVPESIDTSIIVKDLQSSTVASHENDSSKLTTMSSMISPAEKVDLAHFKISALNNESLVFCDGVSNINLKCLVSLYAKKPQSKIPESVLLQCKYYLLSLTTDVS</sequence>
<keyword evidence="2" id="KW-1185">Reference proteome</keyword>
<organism evidence="3">
    <name type="scientific">Thelazia callipaeda</name>
    <name type="common">Oriental eyeworm</name>
    <name type="synonym">Parasitic nematode</name>
    <dbReference type="NCBI Taxonomy" id="103827"/>
    <lineage>
        <taxon>Eukaryota</taxon>
        <taxon>Metazoa</taxon>
        <taxon>Ecdysozoa</taxon>
        <taxon>Nematoda</taxon>
        <taxon>Chromadorea</taxon>
        <taxon>Rhabditida</taxon>
        <taxon>Spirurina</taxon>
        <taxon>Spiruromorpha</taxon>
        <taxon>Thelazioidea</taxon>
        <taxon>Thelaziidae</taxon>
        <taxon>Thelazia</taxon>
    </lineage>
</organism>
<evidence type="ECO:0000313" key="1">
    <source>
        <dbReference type="EMBL" id="VDN04290.1"/>
    </source>
</evidence>
<dbReference type="EMBL" id="UYYF01004455">
    <property type="protein sequence ID" value="VDN04290.1"/>
    <property type="molecule type" value="Genomic_DNA"/>
</dbReference>
<dbReference type="WBParaSite" id="TCLT_0000690001-mRNA-1">
    <property type="protein sequence ID" value="TCLT_0000690001-mRNA-1"/>
    <property type="gene ID" value="TCLT_0000690001"/>
</dbReference>
<evidence type="ECO:0000313" key="2">
    <source>
        <dbReference type="Proteomes" id="UP000276776"/>
    </source>
</evidence>
<evidence type="ECO:0000313" key="3">
    <source>
        <dbReference type="WBParaSite" id="TCLT_0000690001-mRNA-1"/>
    </source>
</evidence>
<name>A0A0N5D207_THECL</name>
<protein>
    <submittedName>
        <fullName evidence="3">THAP-type domain-containing protein</fullName>
    </submittedName>
</protein>
<dbReference type="OMA" id="MPREACH"/>